<sequence length="81" mass="9192">MIAVIDPSQQMLPSIRAVEPSSEIPSNMTTSQLYADSAHNPHRDFVLKREDVRHIPIIGFCENYRAGLEVRNLYAEPQMVP</sequence>
<keyword evidence="2" id="KW-1185">Reference proteome</keyword>
<dbReference type="Proteomes" id="UP000283063">
    <property type="component" value="Plasmid pW43B"/>
</dbReference>
<gene>
    <name evidence="1" type="ORF">EBB79_22580</name>
</gene>
<dbReference type="KEGG" id="sedi:EBB79_22580"/>
<proteinExistence type="predicted"/>
<evidence type="ECO:0000313" key="1">
    <source>
        <dbReference type="EMBL" id="AZV80743.1"/>
    </source>
</evidence>
<dbReference type="AlphaFoldDB" id="A0A3T0N9P5"/>
<keyword evidence="1" id="KW-0614">Plasmid</keyword>
<dbReference type="EMBL" id="CP033221">
    <property type="protein sequence ID" value="AZV80743.1"/>
    <property type="molecule type" value="Genomic_DNA"/>
</dbReference>
<accession>A0A3T0N9P5</accession>
<geneLocation type="plasmid" evidence="1 2">
    <name>pW43B</name>
</geneLocation>
<name>A0A3T0N9P5_9RHOB</name>
<reference evidence="1 2" key="1">
    <citation type="submission" date="2018-10" db="EMBL/GenBank/DDBJ databases">
        <title>Parasedimentitalea marina sp. nov., a psychrophilic bacterium isolated from deep seawater of the New Britain Trench.</title>
        <authorList>
            <person name="Cao J."/>
        </authorList>
    </citation>
    <scope>NUCLEOTIDE SEQUENCE [LARGE SCALE GENOMIC DNA]</scope>
    <source>
        <strain evidence="1 2">W43</strain>
        <plasmid evidence="1 2">pW43B</plasmid>
    </source>
</reference>
<evidence type="ECO:0000313" key="2">
    <source>
        <dbReference type="Proteomes" id="UP000283063"/>
    </source>
</evidence>
<protein>
    <submittedName>
        <fullName evidence="1">Uncharacterized protein</fullName>
    </submittedName>
</protein>
<organism evidence="1 2">
    <name type="scientific">Parasedimentitalea marina</name>
    <dbReference type="NCBI Taxonomy" id="2483033"/>
    <lineage>
        <taxon>Bacteria</taxon>
        <taxon>Pseudomonadati</taxon>
        <taxon>Pseudomonadota</taxon>
        <taxon>Alphaproteobacteria</taxon>
        <taxon>Rhodobacterales</taxon>
        <taxon>Paracoccaceae</taxon>
        <taxon>Parasedimentitalea</taxon>
    </lineage>
</organism>